<reference evidence="7" key="2">
    <citation type="submission" date="2020-09" db="EMBL/GenBank/DDBJ databases">
        <authorList>
            <person name="Sun Q."/>
            <person name="Zhou Y."/>
        </authorList>
    </citation>
    <scope>NUCLEOTIDE SEQUENCE</scope>
    <source>
        <strain evidence="7">CGMCC 1.15082</strain>
    </source>
</reference>
<dbReference type="InterPro" id="IPR010432">
    <property type="entry name" value="RDD"/>
</dbReference>
<evidence type="ECO:0000256" key="1">
    <source>
        <dbReference type="ARBA" id="ARBA00004141"/>
    </source>
</evidence>
<feature type="domain" description="RDD" evidence="6">
    <location>
        <begin position="35"/>
        <end position="156"/>
    </location>
</feature>
<feature type="transmembrane region" description="Helical" evidence="5">
    <location>
        <begin position="38"/>
        <end position="65"/>
    </location>
</feature>
<keyword evidence="2 5" id="KW-0812">Transmembrane</keyword>
<feature type="transmembrane region" description="Helical" evidence="5">
    <location>
        <begin position="71"/>
        <end position="92"/>
    </location>
</feature>
<evidence type="ECO:0000313" key="7">
    <source>
        <dbReference type="EMBL" id="GGA92175.1"/>
    </source>
</evidence>
<keyword evidence="3 5" id="KW-1133">Transmembrane helix</keyword>
<reference evidence="7" key="1">
    <citation type="journal article" date="2014" name="Int. J. Syst. Evol. Microbiol.">
        <title>Complete genome sequence of Corynebacterium casei LMG S-19264T (=DSM 44701T), isolated from a smear-ripened cheese.</title>
        <authorList>
            <consortium name="US DOE Joint Genome Institute (JGI-PGF)"/>
            <person name="Walter F."/>
            <person name="Albersmeier A."/>
            <person name="Kalinowski J."/>
            <person name="Ruckert C."/>
        </authorList>
    </citation>
    <scope>NUCLEOTIDE SEQUENCE</scope>
    <source>
        <strain evidence="7">CGMCC 1.15082</strain>
    </source>
</reference>
<gene>
    <name evidence="7" type="ORF">GCM10011491_20230</name>
</gene>
<organism evidence="7 8">
    <name type="scientific">Brucella endophytica</name>
    <dbReference type="NCBI Taxonomy" id="1963359"/>
    <lineage>
        <taxon>Bacteria</taxon>
        <taxon>Pseudomonadati</taxon>
        <taxon>Pseudomonadota</taxon>
        <taxon>Alphaproteobacteria</taxon>
        <taxon>Hyphomicrobiales</taxon>
        <taxon>Brucellaceae</taxon>
        <taxon>Brucella/Ochrobactrum group</taxon>
        <taxon>Brucella</taxon>
    </lineage>
</organism>
<keyword evidence="8" id="KW-1185">Reference proteome</keyword>
<proteinExistence type="predicted"/>
<evidence type="ECO:0000256" key="2">
    <source>
        <dbReference type="ARBA" id="ARBA00022692"/>
    </source>
</evidence>
<dbReference type="AlphaFoldDB" id="A0A916SBJ7"/>
<keyword evidence="4 5" id="KW-0472">Membrane</keyword>
<protein>
    <submittedName>
        <fullName evidence="7">RDD family protein</fullName>
    </submittedName>
</protein>
<dbReference type="Pfam" id="PF06271">
    <property type="entry name" value="RDD"/>
    <property type="match status" value="1"/>
</dbReference>
<comment type="subcellular location">
    <subcellularLocation>
        <location evidence="1">Membrane</location>
        <topology evidence="1">Multi-pass membrane protein</topology>
    </subcellularLocation>
</comment>
<evidence type="ECO:0000256" key="3">
    <source>
        <dbReference type="ARBA" id="ARBA00022989"/>
    </source>
</evidence>
<evidence type="ECO:0000259" key="6">
    <source>
        <dbReference type="Pfam" id="PF06271"/>
    </source>
</evidence>
<sequence length="165" mass="18301">MEPSDGNTKMTDNVLHGEIIPSQRDDWRLYQGVRTRRVFAFLIDYILILLLCIPVAIVIAVLGVATLGLGWMLYGIMFPLVALGYVAATLGGPRQATKGMQMMDIKLERLDGKPVDGMLAIVHTVLFWAGNVILTPLILLATLFLDRKRTVHDMLLGTVVVRADR</sequence>
<feature type="transmembrane region" description="Helical" evidence="5">
    <location>
        <begin position="119"/>
        <end position="145"/>
    </location>
</feature>
<dbReference type="Proteomes" id="UP000646478">
    <property type="component" value="Unassembled WGS sequence"/>
</dbReference>
<dbReference type="GO" id="GO:0016020">
    <property type="term" value="C:membrane"/>
    <property type="evidence" value="ECO:0007669"/>
    <property type="project" value="UniProtKB-SubCell"/>
</dbReference>
<name>A0A916SBJ7_9HYPH</name>
<accession>A0A916SBJ7</accession>
<evidence type="ECO:0000256" key="4">
    <source>
        <dbReference type="ARBA" id="ARBA00023136"/>
    </source>
</evidence>
<evidence type="ECO:0000313" key="8">
    <source>
        <dbReference type="Proteomes" id="UP000646478"/>
    </source>
</evidence>
<evidence type="ECO:0000256" key="5">
    <source>
        <dbReference type="SAM" id="Phobius"/>
    </source>
</evidence>
<comment type="caution">
    <text evidence="7">The sequence shown here is derived from an EMBL/GenBank/DDBJ whole genome shotgun (WGS) entry which is preliminary data.</text>
</comment>
<dbReference type="EMBL" id="BMHH01000007">
    <property type="protein sequence ID" value="GGA92175.1"/>
    <property type="molecule type" value="Genomic_DNA"/>
</dbReference>